<feature type="compositionally biased region" description="Low complexity" evidence="1">
    <location>
        <begin position="37"/>
        <end position="47"/>
    </location>
</feature>
<feature type="compositionally biased region" description="Polar residues" evidence="1">
    <location>
        <begin position="302"/>
        <end position="312"/>
    </location>
</feature>
<name>A0A6J4LIU8_9ACTN</name>
<proteinExistence type="predicted"/>
<evidence type="ECO:0000313" key="2">
    <source>
        <dbReference type="EMBL" id="CAA9332859.1"/>
    </source>
</evidence>
<evidence type="ECO:0000256" key="1">
    <source>
        <dbReference type="SAM" id="MobiDB-lite"/>
    </source>
</evidence>
<feature type="region of interest" description="Disordered" evidence="1">
    <location>
        <begin position="247"/>
        <end position="360"/>
    </location>
</feature>
<gene>
    <name evidence="2" type="ORF">AVDCRST_MAG36-1025</name>
</gene>
<organism evidence="2">
    <name type="scientific">uncultured Nocardioidaceae bacterium</name>
    <dbReference type="NCBI Taxonomy" id="253824"/>
    <lineage>
        <taxon>Bacteria</taxon>
        <taxon>Bacillati</taxon>
        <taxon>Actinomycetota</taxon>
        <taxon>Actinomycetes</taxon>
        <taxon>Propionibacteriales</taxon>
        <taxon>Nocardioidaceae</taxon>
        <taxon>environmental samples</taxon>
    </lineage>
</organism>
<feature type="region of interest" description="Disordered" evidence="1">
    <location>
        <begin position="1"/>
        <end position="117"/>
    </location>
</feature>
<accession>A0A6J4LIU8</accession>
<feature type="compositionally biased region" description="Low complexity" evidence="1">
    <location>
        <begin position="247"/>
        <end position="276"/>
    </location>
</feature>
<dbReference type="EMBL" id="CADCUH010000063">
    <property type="protein sequence ID" value="CAA9332859.1"/>
    <property type="molecule type" value="Genomic_DNA"/>
</dbReference>
<feature type="compositionally biased region" description="Polar residues" evidence="1">
    <location>
        <begin position="68"/>
        <end position="77"/>
    </location>
</feature>
<dbReference type="AlphaFoldDB" id="A0A6J4LIU8"/>
<reference evidence="2" key="1">
    <citation type="submission" date="2020-02" db="EMBL/GenBank/DDBJ databases">
        <authorList>
            <person name="Meier V. D."/>
        </authorList>
    </citation>
    <scope>NUCLEOTIDE SEQUENCE</scope>
    <source>
        <strain evidence="2">AVDCRST_MAG36</strain>
    </source>
</reference>
<feature type="compositionally biased region" description="Low complexity" evidence="1">
    <location>
        <begin position="13"/>
        <end position="31"/>
    </location>
</feature>
<sequence length="360" mass="35859">MTETFGSSGAHVGGTTPTSGTTSTGSSSTGTTGTGSIGTEPTSTGSSATRDVAKDEAKGVAQDAVQGGKQTAETAKQQAGEVAGEAKNQARALVDQTREELASQSSQQQQRAATGLRSMADELSSMVNGQGGTGGVASDLARQASERVQTVADWIEQREPRDLLLEVQRFARQRPGAFLAAAGVLGFIGGRVTRGAVDEHRDSSDSEGLYSASQSAGYSTGYESATTYRSTTTDYETGGTYAGSTGAAGSSYGSGQVSTAPGTTAPATTTGAASGVGVTGAGAAGSQVGSSYDYAEPAGSAGLSSTTESVSRTAPHGDATASFSPTAPMTGKGENPSEQSLIEDPAGQDRFGGRGGQDPI</sequence>
<protein>
    <submittedName>
        <fullName evidence="2">Uncharacterized protein</fullName>
    </submittedName>
</protein>